<dbReference type="PANTHER" id="PTHR11102">
    <property type="entry name" value="SEL-1-LIKE PROTEIN"/>
    <property type="match status" value="1"/>
</dbReference>
<reference evidence="2 3" key="1">
    <citation type="submission" date="2022-07" db="EMBL/GenBank/DDBJ databases">
        <title>Pseudidiomarina sp. nov, a marine bacterium isolated from Pacific Ocean.</title>
        <authorList>
            <person name="Wang Y."/>
        </authorList>
    </citation>
    <scope>NUCLEOTIDE SEQUENCE [LARGE SCALE GENOMIC DNA]</scope>
    <source>
        <strain evidence="2 3">GXY010</strain>
    </source>
</reference>
<dbReference type="Pfam" id="PF08238">
    <property type="entry name" value="Sel1"/>
    <property type="match status" value="8"/>
</dbReference>
<name>A0ABU3KZT0_9GAMM</name>
<comment type="caution">
    <text evidence="2">The sequence shown here is derived from an EMBL/GenBank/DDBJ whole genome shotgun (WGS) entry which is preliminary data.</text>
</comment>
<protein>
    <submittedName>
        <fullName evidence="2">Sel1 repeat family protein</fullName>
    </submittedName>
</protein>
<dbReference type="EMBL" id="JANFPJ010000063">
    <property type="protein sequence ID" value="MDT7526965.1"/>
    <property type="molecule type" value="Genomic_DNA"/>
</dbReference>
<feature type="chain" id="PRO_5045607587" evidence="1">
    <location>
        <begin position="31"/>
        <end position="384"/>
    </location>
</feature>
<dbReference type="InterPro" id="IPR050767">
    <property type="entry name" value="Sel1_AlgK"/>
</dbReference>
<accession>A0ABU3KZT0</accession>
<dbReference type="Gene3D" id="1.25.40.10">
    <property type="entry name" value="Tetratricopeptide repeat domain"/>
    <property type="match status" value="2"/>
</dbReference>
<sequence>MFKKISMNLQTLNGLTAVLFFAWIAMQAFTASASSKSDCQLAFGGDDHQKTWSTCLPLAEQGEPMAQAFIGLMYQYGYGTEQDFTKAIEWYTKSINNGDMRSLELLADLYRLGYGTNQDLNKALDMLIQAIEVGVDTGARSRVEQFFLVELGIPEDINKALNIYERAANVGILNAQMGLYKIYSEGIRVPKDDKKARRWLQSAANGGNAEAQFQLGLSYEEAEQWTEAIVWYKKSAAQEHVTSMQKLARAYTLGNGVAQDYEMALNLFRKAADKGAPYAMYSLGVLYESGMGVSADVTEAVYWYKKASEEGSNGAQISLSLKYWVGNGVMQDYVYAHMWMNIAAVDSQEAREYRDKFESQMTKEQIAEAQKLARECQRKEFKGC</sequence>
<dbReference type="RefSeq" id="WP_313933477.1">
    <property type="nucleotide sequence ID" value="NZ_JANFPJ010000063.1"/>
</dbReference>
<proteinExistence type="predicted"/>
<dbReference type="Proteomes" id="UP001305027">
    <property type="component" value="Unassembled WGS sequence"/>
</dbReference>
<dbReference type="SUPFAM" id="SSF81901">
    <property type="entry name" value="HCP-like"/>
    <property type="match status" value="2"/>
</dbReference>
<evidence type="ECO:0000256" key="1">
    <source>
        <dbReference type="SAM" id="SignalP"/>
    </source>
</evidence>
<dbReference type="InterPro" id="IPR011990">
    <property type="entry name" value="TPR-like_helical_dom_sf"/>
</dbReference>
<organism evidence="2 3">
    <name type="scientific">Pseudidiomarina fusca</name>
    <dbReference type="NCBI Taxonomy" id="2965078"/>
    <lineage>
        <taxon>Bacteria</taxon>
        <taxon>Pseudomonadati</taxon>
        <taxon>Pseudomonadota</taxon>
        <taxon>Gammaproteobacteria</taxon>
        <taxon>Alteromonadales</taxon>
        <taxon>Idiomarinaceae</taxon>
        <taxon>Pseudidiomarina</taxon>
    </lineage>
</organism>
<evidence type="ECO:0000313" key="3">
    <source>
        <dbReference type="Proteomes" id="UP001305027"/>
    </source>
</evidence>
<dbReference type="SMART" id="SM00671">
    <property type="entry name" value="SEL1"/>
    <property type="match status" value="8"/>
</dbReference>
<keyword evidence="3" id="KW-1185">Reference proteome</keyword>
<feature type="signal peptide" evidence="1">
    <location>
        <begin position="1"/>
        <end position="30"/>
    </location>
</feature>
<keyword evidence="1" id="KW-0732">Signal</keyword>
<dbReference type="PANTHER" id="PTHR11102:SF160">
    <property type="entry name" value="ERAD-ASSOCIATED E3 UBIQUITIN-PROTEIN LIGASE COMPONENT HRD3"/>
    <property type="match status" value="1"/>
</dbReference>
<dbReference type="InterPro" id="IPR006597">
    <property type="entry name" value="Sel1-like"/>
</dbReference>
<gene>
    <name evidence="2" type="ORF">NOG12_12900</name>
</gene>
<evidence type="ECO:0000313" key="2">
    <source>
        <dbReference type="EMBL" id="MDT7526965.1"/>
    </source>
</evidence>